<sequence>MKILVFCLTRNVILETDNHEVYRVIKNFNIGTPAASGYDIADPQIDIFLRYKSWLCTVGYGVCGQFNEVVVLAEQMFDLGVGMANQEAGVGGFNVEVVFNNLDNEEMLEEYLQGGAAANQSVLVFGGDVPLKDID</sequence>
<reference evidence="1" key="1">
    <citation type="submission" date="2023-02" db="EMBL/GenBank/DDBJ databases">
        <title>Genome of toxic invasive species Heracleum sosnowskyi carries increased number of genes despite the absence of recent whole-genome duplications.</title>
        <authorList>
            <person name="Schelkunov M."/>
            <person name="Shtratnikova V."/>
            <person name="Makarenko M."/>
            <person name="Klepikova A."/>
            <person name="Omelchenko D."/>
            <person name="Novikova G."/>
            <person name="Obukhova E."/>
            <person name="Bogdanov V."/>
            <person name="Penin A."/>
            <person name="Logacheva M."/>
        </authorList>
    </citation>
    <scope>NUCLEOTIDE SEQUENCE</scope>
    <source>
        <strain evidence="1">Hsosn_3</strain>
        <tissue evidence="1">Leaf</tissue>
    </source>
</reference>
<protein>
    <submittedName>
        <fullName evidence="1">Uncharacterized protein</fullName>
    </submittedName>
</protein>
<organism evidence="1 2">
    <name type="scientific">Heracleum sosnowskyi</name>
    <dbReference type="NCBI Taxonomy" id="360622"/>
    <lineage>
        <taxon>Eukaryota</taxon>
        <taxon>Viridiplantae</taxon>
        <taxon>Streptophyta</taxon>
        <taxon>Embryophyta</taxon>
        <taxon>Tracheophyta</taxon>
        <taxon>Spermatophyta</taxon>
        <taxon>Magnoliopsida</taxon>
        <taxon>eudicotyledons</taxon>
        <taxon>Gunneridae</taxon>
        <taxon>Pentapetalae</taxon>
        <taxon>asterids</taxon>
        <taxon>campanulids</taxon>
        <taxon>Apiales</taxon>
        <taxon>Apiaceae</taxon>
        <taxon>Apioideae</taxon>
        <taxon>apioid superclade</taxon>
        <taxon>Tordylieae</taxon>
        <taxon>Tordyliinae</taxon>
        <taxon>Heracleum</taxon>
    </lineage>
</organism>
<gene>
    <name evidence="1" type="ORF">POM88_032530</name>
</gene>
<dbReference type="EMBL" id="JAUIZM010000007">
    <property type="protein sequence ID" value="KAK1376337.1"/>
    <property type="molecule type" value="Genomic_DNA"/>
</dbReference>
<proteinExistence type="predicted"/>
<dbReference type="AlphaFoldDB" id="A0AAD8MKQ7"/>
<accession>A0AAD8MKQ7</accession>
<evidence type="ECO:0000313" key="1">
    <source>
        <dbReference type="EMBL" id="KAK1376337.1"/>
    </source>
</evidence>
<reference evidence="1" key="2">
    <citation type="submission" date="2023-05" db="EMBL/GenBank/DDBJ databases">
        <authorList>
            <person name="Schelkunov M.I."/>
        </authorList>
    </citation>
    <scope>NUCLEOTIDE SEQUENCE</scope>
    <source>
        <strain evidence="1">Hsosn_3</strain>
        <tissue evidence="1">Leaf</tissue>
    </source>
</reference>
<comment type="caution">
    <text evidence="1">The sequence shown here is derived from an EMBL/GenBank/DDBJ whole genome shotgun (WGS) entry which is preliminary data.</text>
</comment>
<keyword evidence="2" id="KW-1185">Reference proteome</keyword>
<name>A0AAD8MKQ7_9APIA</name>
<dbReference type="Proteomes" id="UP001237642">
    <property type="component" value="Unassembled WGS sequence"/>
</dbReference>
<evidence type="ECO:0000313" key="2">
    <source>
        <dbReference type="Proteomes" id="UP001237642"/>
    </source>
</evidence>